<evidence type="ECO:0000313" key="4">
    <source>
        <dbReference type="Proteomes" id="UP001318860"/>
    </source>
</evidence>
<feature type="transmembrane region" description="Helical" evidence="2">
    <location>
        <begin position="41"/>
        <end position="58"/>
    </location>
</feature>
<evidence type="ECO:0000256" key="1">
    <source>
        <dbReference type="SAM" id="MobiDB-lite"/>
    </source>
</evidence>
<gene>
    <name evidence="3" type="ORF">DH2020_042831</name>
</gene>
<name>A0ABR0ULD0_REHGL</name>
<dbReference type="Proteomes" id="UP001318860">
    <property type="component" value="Unassembled WGS sequence"/>
</dbReference>
<keyword evidence="2" id="KW-0812">Transmembrane</keyword>
<keyword evidence="4" id="KW-1185">Reference proteome</keyword>
<dbReference type="SUPFAM" id="SSF143113">
    <property type="entry name" value="NAP-like"/>
    <property type="match status" value="1"/>
</dbReference>
<dbReference type="EMBL" id="JABTTQ020002558">
    <property type="protein sequence ID" value="KAK6123425.1"/>
    <property type="molecule type" value="Genomic_DNA"/>
</dbReference>
<feature type="region of interest" description="Disordered" evidence="1">
    <location>
        <begin position="166"/>
        <end position="186"/>
    </location>
</feature>
<dbReference type="Gene3D" id="1.20.5.1500">
    <property type="match status" value="1"/>
</dbReference>
<sequence length="186" mass="21104">MHPIAFPDMDFNNLAYRRPTLHPTVVVVAAAAAVPRWQPKSLLIFLAILVLIFLAFSFSRQWQREEPEVLLEMLSEWLCSRHLFPDSGGLPEDMVGARNIDANPVFPFDTLPSLVIVDAKVVYEFPDVDTAANKSQHDDLEAKFFEERAALEGKYQKLYQPLYTKKSGRAPADDEQQVKGLQSAWD</sequence>
<accession>A0ABR0ULD0</accession>
<evidence type="ECO:0000256" key="2">
    <source>
        <dbReference type="SAM" id="Phobius"/>
    </source>
</evidence>
<proteinExistence type="predicted"/>
<reference evidence="3 4" key="1">
    <citation type="journal article" date="2021" name="Comput. Struct. Biotechnol. J.">
        <title>De novo genome assembly of the potent medicinal plant Rehmannia glutinosa using nanopore technology.</title>
        <authorList>
            <person name="Ma L."/>
            <person name="Dong C."/>
            <person name="Song C."/>
            <person name="Wang X."/>
            <person name="Zheng X."/>
            <person name="Niu Y."/>
            <person name="Chen S."/>
            <person name="Feng W."/>
        </authorList>
    </citation>
    <scope>NUCLEOTIDE SEQUENCE [LARGE SCALE GENOMIC DNA]</scope>
    <source>
        <strain evidence="3">DH-2019</strain>
    </source>
</reference>
<dbReference type="InterPro" id="IPR037231">
    <property type="entry name" value="NAP-like_sf"/>
</dbReference>
<evidence type="ECO:0000313" key="3">
    <source>
        <dbReference type="EMBL" id="KAK6123425.1"/>
    </source>
</evidence>
<keyword evidence="2" id="KW-1133">Transmembrane helix</keyword>
<protein>
    <submittedName>
        <fullName evidence="3">Uncharacterized protein</fullName>
    </submittedName>
</protein>
<comment type="caution">
    <text evidence="3">The sequence shown here is derived from an EMBL/GenBank/DDBJ whole genome shotgun (WGS) entry which is preliminary data.</text>
</comment>
<organism evidence="3 4">
    <name type="scientific">Rehmannia glutinosa</name>
    <name type="common">Chinese foxglove</name>
    <dbReference type="NCBI Taxonomy" id="99300"/>
    <lineage>
        <taxon>Eukaryota</taxon>
        <taxon>Viridiplantae</taxon>
        <taxon>Streptophyta</taxon>
        <taxon>Embryophyta</taxon>
        <taxon>Tracheophyta</taxon>
        <taxon>Spermatophyta</taxon>
        <taxon>Magnoliopsida</taxon>
        <taxon>eudicotyledons</taxon>
        <taxon>Gunneridae</taxon>
        <taxon>Pentapetalae</taxon>
        <taxon>asterids</taxon>
        <taxon>lamiids</taxon>
        <taxon>Lamiales</taxon>
        <taxon>Orobanchaceae</taxon>
        <taxon>Rehmannieae</taxon>
        <taxon>Rehmannia</taxon>
    </lineage>
</organism>
<keyword evidence="2" id="KW-0472">Membrane</keyword>